<dbReference type="EMBL" id="LCKF01000040">
    <property type="protein sequence ID" value="KKT90341.1"/>
    <property type="molecule type" value="Genomic_DNA"/>
</dbReference>
<dbReference type="PROSITE" id="PS51782">
    <property type="entry name" value="LYSM"/>
    <property type="match status" value="2"/>
</dbReference>
<gene>
    <name evidence="3" type="ORF">UW92_C0040G0006</name>
</gene>
<evidence type="ECO:0000256" key="1">
    <source>
        <dbReference type="SAM" id="Phobius"/>
    </source>
</evidence>
<feature type="domain" description="LysM" evidence="2">
    <location>
        <begin position="122"/>
        <end position="165"/>
    </location>
</feature>
<dbReference type="CDD" id="cd12797">
    <property type="entry name" value="M23_peptidase"/>
    <property type="match status" value="1"/>
</dbReference>
<dbReference type="SUPFAM" id="SSF54106">
    <property type="entry name" value="LysM domain"/>
    <property type="match status" value="1"/>
</dbReference>
<dbReference type="InterPro" id="IPR011055">
    <property type="entry name" value="Dup_hybrid_motif"/>
</dbReference>
<sequence length="358" mass="38728">MCYTDRISTLIVYIKPFLKGFPKATGLWSLFFLFVFLGINIAFLSVGKERFISYYQKPEVLGSGGPSASIEDELGAVIGSSNYTSGYNSVSPESVMFDIDASSVFGVGTSLVGTVPIRDGILKYKIRKGDTLSGVAARFGITTETIKNANPDVGNTIVVGKQLLILPVSGVLYHIHEGDSLESIASQFHIDAELIKKYNPDYLNLIATVNQVLILPYGADTGTLPPQILTKTSGLPDLGNYFILPAKGWNWGKLHEYNAIDIANTCGSPVYASAAGVVIEESSDGSWNNGYGNYVFIEHQNGTKTRYAHSLKNLVRVGDIVKQGQEIAFMGNTGNTMGITGCHIHFEVYGAKNPFAVK</sequence>
<keyword evidence="1" id="KW-1133">Transmembrane helix</keyword>
<dbReference type="InterPro" id="IPR018392">
    <property type="entry name" value="LysM"/>
</dbReference>
<feature type="transmembrane region" description="Helical" evidence="1">
    <location>
        <begin position="27"/>
        <end position="47"/>
    </location>
</feature>
<accession>A0A0G1L2Z2</accession>
<dbReference type="SMART" id="SM00257">
    <property type="entry name" value="LysM"/>
    <property type="match status" value="2"/>
</dbReference>
<dbReference type="AlphaFoldDB" id="A0A0G1L2Z2"/>
<dbReference type="InterPro" id="IPR036779">
    <property type="entry name" value="LysM_dom_sf"/>
</dbReference>
<dbReference type="Gene3D" id="2.70.70.10">
    <property type="entry name" value="Glucose Permease (Domain IIA)"/>
    <property type="match status" value="1"/>
</dbReference>
<reference evidence="3 4" key="1">
    <citation type="journal article" date="2015" name="Nature">
        <title>rRNA introns, odd ribosomes, and small enigmatic genomes across a large radiation of phyla.</title>
        <authorList>
            <person name="Brown C.T."/>
            <person name="Hug L.A."/>
            <person name="Thomas B.C."/>
            <person name="Sharon I."/>
            <person name="Castelle C.J."/>
            <person name="Singh A."/>
            <person name="Wilkins M.J."/>
            <person name="Williams K.H."/>
            <person name="Banfield J.F."/>
        </authorList>
    </citation>
    <scope>NUCLEOTIDE SEQUENCE [LARGE SCALE GENOMIC DNA]</scope>
</reference>
<proteinExistence type="predicted"/>
<keyword evidence="1" id="KW-0472">Membrane</keyword>
<feature type="domain" description="LysM" evidence="2">
    <location>
        <begin position="171"/>
        <end position="215"/>
    </location>
</feature>
<dbReference type="InterPro" id="IPR050570">
    <property type="entry name" value="Cell_wall_metabolism_enzyme"/>
</dbReference>
<dbReference type="GO" id="GO:0004222">
    <property type="term" value="F:metalloendopeptidase activity"/>
    <property type="evidence" value="ECO:0007669"/>
    <property type="project" value="TreeGrafter"/>
</dbReference>
<dbReference type="CDD" id="cd00118">
    <property type="entry name" value="LysM"/>
    <property type="match status" value="2"/>
</dbReference>
<evidence type="ECO:0000313" key="4">
    <source>
        <dbReference type="Proteomes" id="UP000033966"/>
    </source>
</evidence>
<dbReference type="Pfam" id="PF01476">
    <property type="entry name" value="LysM"/>
    <property type="match status" value="2"/>
</dbReference>
<dbReference type="InterPro" id="IPR016047">
    <property type="entry name" value="M23ase_b-sheet_dom"/>
</dbReference>
<dbReference type="Proteomes" id="UP000033966">
    <property type="component" value="Unassembled WGS sequence"/>
</dbReference>
<organism evidence="3 4">
    <name type="scientific">Candidatus Jorgensenbacteria bacterium GW2011_GWA2_45_13</name>
    <dbReference type="NCBI Taxonomy" id="1618662"/>
    <lineage>
        <taxon>Bacteria</taxon>
        <taxon>Candidatus Joergenseniibacteriota</taxon>
    </lineage>
</organism>
<protein>
    <submittedName>
        <fullName evidence="3">Peptidase M23 family protein</fullName>
    </submittedName>
</protein>
<dbReference type="PANTHER" id="PTHR21666:SF270">
    <property type="entry name" value="MUREIN HYDROLASE ACTIVATOR ENVC"/>
    <property type="match status" value="1"/>
</dbReference>
<keyword evidence="1" id="KW-0812">Transmembrane</keyword>
<dbReference type="SUPFAM" id="SSF51261">
    <property type="entry name" value="Duplicated hybrid motif"/>
    <property type="match status" value="1"/>
</dbReference>
<dbReference type="Gene3D" id="3.10.350.10">
    <property type="entry name" value="LysM domain"/>
    <property type="match status" value="2"/>
</dbReference>
<dbReference type="Pfam" id="PF01551">
    <property type="entry name" value="Peptidase_M23"/>
    <property type="match status" value="1"/>
</dbReference>
<dbReference type="PANTHER" id="PTHR21666">
    <property type="entry name" value="PEPTIDASE-RELATED"/>
    <property type="match status" value="1"/>
</dbReference>
<evidence type="ECO:0000313" key="3">
    <source>
        <dbReference type="EMBL" id="KKT90341.1"/>
    </source>
</evidence>
<evidence type="ECO:0000259" key="2">
    <source>
        <dbReference type="PROSITE" id="PS51782"/>
    </source>
</evidence>
<name>A0A0G1L2Z2_9BACT</name>
<comment type="caution">
    <text evidence="3">The sequence shown here is derived from an EMBL/GenBank/DDBJ whole genome shotgun (WGS) entry which is preliminary data.</text>
</comment>